<reference evidence="2 3" key="1">
    <citation type="submission" date="2016-07" db="EMBL/GenBank/DDBJ databases">
        <title>Pervasive Adenine N6-methylation of Active Genes in Fungi.</title>
        <authorList>
            <consortium name="DOE Joint Genome Institute"/>
            <person name="Mondo S.J."/>
            <person name="Dannebaum R.O."/>
            <person name="Kuo R.C."/>
            <person name="Labutti K."/>
            <person name="Haridas S."/>
            <person name="Kuo A."/>
            <person name="Salamov A."/>
            <person name="Ahrendt S.R."/>
            <person name="Lipzen A."/>
            <person name="Sullivan W."/>
            <person name="Andreopoulos W.B."/>
            <person name="Clum A."/>
            <person name="Lindquist E."/>
            <person name="Daum C."/>
            <person name="Ramamoorthy G.K."/>
            <person name="Gryganskyi A."/>
            <person name="Culley D."/>
            <person name="Magnuson J.K."/>
            <person name="James T.Y."/>
            <person name="O'Malley M.A."/>
            <person name="Stajich J.E."/>
            <person name="Spatafora J.W."/>
            <person name="Visel A."/>
            <person name="Grigoriev I.V."/>
        </authorList>
    </citation>
    <scope>NUCLEOTIDE SEQUENCE [LARGE SCALE GENOMIC DNA]</scope>
    <source>
        <strain evidence="2 3">68-887.2</strain>
    </source>
</reference>
<proteinExistence type="predicted"/>
<dbReference type="InterPro" id="IPR019083">
    <property type="entry name" value="SAM_Ribosomal_mS41"/>
</dbReference>
<gene>
    <name evidence="2" type="ORF">BCR39DRAFT_472557</name>
</gene>
<protein>
    <recommendedName>
        <fullName evidence="1">Small ribosomal subunit protein mS41 SAM domain-containing protein</fullName>
    </recommendedName>
</protein>
<name>A0A1Y2APH4_9TREE</name>
<sequence length="139" mass="15502">MLVLRASSSRLSSALAPIRTFSTSSKLLLKADLKPSPETPNPIDLLSIIGRNAEKRLESQAASWQSLNEIWRAGGKAMEDAGLGPRERRHWISNGTDCILWAFSRYSQGDAPSTFVRPPRPPKKIRGWGPKIQRGIRIR</sequence>
<dbReference type="SMART" id="SM01238">
    <property type="entry name" value="IGR"/>
    <property type="match status" value="1"/>
</dbReference>
<dbReference type="AlphaFoldDB" id="A0A1Y2APH4"/>
<organism evidence="2 3">
    <name type="scientific">Naematelia encephala</name>
    <dbReference type="NCBI Taxonomy" id="71784"/>
    <lineage>
        <taxon>Eukaryota</taxon>
        <taxon>Fungi</taxon>
        <taxon>Dikarya</taxon>
        <taxon>Basidiomycota</taxon>
        <taxon>Agaricomycotina</taxon>
        <taxon>Tremellomycetes</taxon>
        <taxon>Tremellales</taxon>
        <taxon>Naemateliaceae</taxon>
        <taxon>Naematelia</taxon>
    </lineage>
</organism>
<comment type="caution">
    <text evidence="2">The sequence shown here is derived from an EMBL/GenBank/DDBJ whole genome shotgun (WGS) entry which is preliminary data.</text>
</comment>
<evidence type="ECO:0000313" key="2">
    <source>
        <dbReference type="EMBL" id="ORY24200.1"/>
    </source>
</evidence>
<evidence type="ECO:0000313" key="3">
    <source>
        <dbReference type="Proteomes" id="UP000193986"/>
    </source>
</evidence>
<dbReference type="Proteomes" id="UP000193986">
    <property type="component" value="Unassembled WGS sequence"/>
</dbReference>
<evidence type="ECO:0000259" key="1">
    <source>
        <dbReference type="SMART" id="SM01238"/>
    </source>
</evidence>
<dbReference type="EMBL" id="MCFC01000070">
    <property type="protein sequence ID" value="ORY24200.1"/>
    <property type="molecule type" value="Genomic_DNA"/>
</dbReference>
<keyword evidence="3" id="KW-1185">Reference proteome</keyword>
<dbReference type="STRING" id="71784.A0A1Y2APH4"/>
<dbReference type="OrthoDB" id="18595at2759"/>
<dbReference type="InParanoid" id="A0A1Y2APH4"/>
<accession>A0A1Y2APH4</accession>
<dbReference type="Pfam" id="PF09597">
    <property type="entry name" value="SAM_Ribosomal_mS41"/>
    <property type="match status" value="1"/>
</dbReference>
<feature type="domain" description="Small ribosomal subunit protein mS41 SAM" evidence="1">
    <location>
        <begin position="42"/>
        <end position="109"/>
    </location>
</feature>